<protein>
    <submittedName>
        <fullName evidence="11">Mitochondrial import receptor subunit TOM40-1-like</fullName>
    </submittedName>
</protein>
<gene>
    <name evidence="11" type="primary">LOC109130236</name>
</gene>
<proteinExistence type="inferred from homology"/>
<dbReference type="InterPro" id="IPR037930">
    <property type="entry name" value="Tom40"/>
</dbReference>
<comment type="subcellular location">
    <subcellularLocation>
        <location evidence="1">Mitochondrion outer membrane</location>
        <topology evidence="1">Multi-pass membrane protein</topology>
    </subcellularLocation>
</comment>
<dbReference type="GeneID" id="109130236"/>
<dbReference type="InterPro" id="IPR023614">
    <property type="entry name" value="Porin_dom_sf"/>
</dbReference>
<keyword evidence="10" id="KW-1185">Reference proteome</keyword>
<evidence type="ECO:0000256" key="2">
    <source>
        <dbReference type="ARBA" id="ARBA00010510"/>
    </source>
</evidence>
<dbReference type="InterPro" id="IPR027246">
    <property type="entry name" value="Porin_Euk/Tom40"/>
</dbReference>
<keyword evidence="6" id="KW-1000">Mitochondrion outer membrane</keyword>
<name>A0ABM1R894_CAMSA</name>
<evidence type="ECO:0000256" key="6">
    <source>
        <dbReference type="ARBA" id="ARBA00022787"/>
    </source>
</evidence>
<evidence type="ECO:0000256" key="4">
    <source>
        <dbReference type="ARBA" id="ARBA00022452"/>
    </source>
</evidence>
<evidence type="ECO:0000313" key="10">
    <source>
        <dbReference type="Proteomes" id="UP000694864"/>
    </source>
</evidence>
<evidence type="ECO:0000256" key="7">
    <source>
        <dbReference type="ARBA" id="ARBA00022927"/>
    </source>
</evidence>
<dbReference type="Proteomes" id="UP000694864">
    <property type="component" value="Chromosome 3"/>
</dbReference>
<evidence type="ECO:0000256" key="1">
    <source>
        <dbReference type="ARBA" id="ARBA00004374"/>
    </source>
</evidence>
<organism evidence="10 11">
    <name type="scientific">Camelina sativa</name>
    <name type="common">False flax</name>
    <name type="synonym">Myagrum sativum</name>
    <dbReference type="NCBI Taxonomy" id="90675"/>
    <lineage>
        <taxon>Eukaryota</taxon>
        <taxon>Viridiplantae</taxon>
        <taxon>Streptophyta</taxon>
        <taxon>Embryophyta</taxon>
        <taxon>Tracheophyta</taxon>
        <taxon>Spermatophyta</taxon>
        <taxon>Magnoliopsida</taxon>
        <taxon>eudicotyledons</taxon>
        <taxon>Gunneridae</taxon>
        <taxon>Pentapetalae</taxon>
        <taxon>rosids</taxon>
        <taxon>malvids</taxon>
        <taxon>Brassicales</taxon>
        <taxon>Brassicaceae</taxon>
        <taxon>Camelineae</taxon>
        <taxon>Camelina</taxon>
    </lineage>
</organism>
<comment type="similarity">
    <text evidence="2">Belongs to the Tom40 family.</text>
</comment>
<dbReference type="Gene3D" id="2.40.160.10">
    <property type="entry name" value="Porin"/>
    <property type="match status" value="1"/>
</dbReference>
<dbReference type="RefSeq" id="XP_019095232.1">
    <property type="nucleotide sequence ID" value="XM_019239687.1"/>
</dbReference>
<dbReference type="PANTHER" id="PTHR10802">
    <property type="entry name" value="MITOCHONDRIAL IMPORT RECEPTOR SUBUNIT TOM40"/>
    <property type="match status" value="1"/>
</dbReference>
<evidence type="ECO:0000256" key="3">
    <source>
        <dbReference type="ARBA" id="ARBA00022448"/>
    </source>
</evidence>
<accession>A0ABM1R894</accession>
<sequence length="223" mass="24701">MADLLPPPTTEQADEKLAFVGNVTTSGSLSAGVKAFITDKLIVKAKTELENARLSMALVKFEYLARNYRAQFSLADIGLYATYFQRVTPRLSLGGHVYNFGVSKGPKQWGVGYTARYETDDKMIASAFVDSSGLVCMDYVHKISKKVSLVTDFEYECFSRYVEASVGCDCNYGQSRVQGKIDSNGVVYAHLTKKINMGLEYQLSASLDHIKKDYKLGLCLNYG</sequence>
<reference evidence="11" key="2">
    <citation type="submission" date="2025-08" db="UniProtKB">
        <authorList>
            <consortium name="RefSeq"/>
        </authorList>
    </citation>
    <scope>IDENTIFICATION</scope>
    <source>
        <tissue evidence="11">Leaf</tissue>
    </source>
</reference>
<keyword evidence="8" id="KW-0496">Mitochondrion</keyword>
<keyword evidence="4" id="KW-1134">Transmembrane beta strand</keyword>
<reference evidence="10" key="1">
    <citation type="journal article" date="2014" name="Nat. Commun.">
        <title>The emerging biofuel crop Camelina sativa retains a highly undifferentiated hexaploid genome structure.</title>
        <authorList>
            <person name="Kagale S."/>
            <person name="Koh C."/>
            <person name="Nixon J."/>
            <person name="Bollina V."/>
            <person name="Clarke W.E."/>
            <person name="Tuteja R."/>
            <person name="Spillane C."/>
            <person name="Robinson S.J."/>
            <person name="Links M.G."/>
            <person name="Clarke C."/>
            <person name="Higgins E.E."/>
            <person name="Huebert T."/>
            <person name="Sharpe A.G."/>
            <person name="Parkin I.A."/>
        </authorList>
    </citation>
    <scope>NUCLEOTIDE SEQUENCE [LARGE SCALE GENOMIC DNA]</scope>
    <source>
        <strain evidence="10">cv. DH55</strain>
    </source>
</reference>
<keyword evidence="3" id="KW-0813">Transport</keyword>
<evidence type="ECO:0000256" key="8">
    <source>
        <dbReference type="ARBA" id="ARBA00023128"/>
    </source>
</evidence>
<evidence type="ECO:0000313" key="11">
    <source>
        <dbReference type="RefSeq" id="XP_019095232.1"/>
    </source>
</evidence>
<evidence type="ECO:0000256" key="9">
    <source>
        <dbReference type="ARBA" id="ARBA00023136"/>
    </source>
</evidence>
<evidence type="ECO:0000256" key="5">
    <source>
        <dbReference type="ARBA" id="ARBA00022692"/>
    </source>
</evidence>
<keyword evidence="9" id="KW-0472">Membrane</keyword>
<keyword evidence="7" id="KW-0653">Protein transport</keyword>
<dbReference type="Pfam" id="PF01459">
    <property type="entry name" value="Porin_3"/>
    <property type="match status" value="1"/>
</dbReference>
<keyword evidence="5" id="KW-0812">Transmembrane</keyword>